<dbReference type="EMBL" id="CADCXU010033679">
    <property type="protein sequence ID" value="CAB0019043.1"/>
    <property type="molecule type" value="Genomic_DNA"/>
</dbReference>
<name>A0A6H5HQ65_9HEMI</name>
<dbReference type="AlphaFoldDB" id="A0A6H5HQ65"/>
<organism evidence="1 2">
    <name type="scientific">Nesidiocoris tenuis</name>
    <dbReference type="NCBI Taxonomy" id="355587"/>
    <lineage>
        <taxon>Eukaryota</taxon>
        <taxon>Metazoa</taxon>
        <taxon>Ecdysozoa</taxon>
        <taxon>Arthropoda</taxon>
        <taxon>Hexapoda</taxon>
        <taxon>Insecta</taxon>
        <taxon>Pterygota</taxon>
        <taxon>Neoptera</taxon>
        <taxon>Paraneoptera</taxon>
        <taxon>Hemiptera</taxon>
        <taxon>Heteroptera</taxon>
        <taxon>Panheteroptera</taxon>
        <taxon>Cimicomorpha</taxon>
        <taxon>Miridae</taxon>
        <taxon>Dicyphina</taxon>
        <taxon>Nesidiocoris</taxon>
    </lineage>
</organism>
<reference evidence="1 2" key="1">
    <citation type="submission" date="2020-02" db="EMBL/GenBank/DDBJ databases">
        <authorList>
            <person name="Ferguson B K."/>
        </authorList>
    </citation>
    <scope>NUCLEOTIDE SEQUENCE [LARGE SCALE GENOMIC DNA]</scope>
</reference>
<feature type="non-terminal residue" evidence="1">
    <location>
        <position position="77"/>
    </location>
</feature>
<evidence type="ECO:0000313" key="1">
    <source>
        <dbReference type="EMBL" id="CAB0019043.1"/>
    </source>
</evidence>
<gene>
    <name evidence="1" type="ORF">NTEN_LOCUS22755</name>
</gene>
<proteinExistence type="predicted"/>
<evidence type="ECO:0000313" key="2">
    <source>
        <dbReference type="Proteomes" id="UP000479000"/>
    </source>
</evidence>
<protein>
    <submittedName>
        <fullName evidence="1">Uncharacterized protein</fullName>
    </submittedName>
</protein>
<accession>A0A6H5HQ65</accession>
<keyword evidence="2" id="KW-1185">Reference proteome</keyword>
<dbReference type="Proteomes" id="UP000479000">
    <property type="component" value="Unassembled WGS sequence"/>
</dbReference>
<sequence length="77" mass="8702">MRCQPAQTTRDSSQFACDTRLVAPGISYYPPLLDPRVSLSSTRVPLSKPTCVSLAPPRWYNMKGERQICDFVSSFFE</sequence>